<protein>
    <recommendedName>
        <fullName evidence="3">Amidoligase enzyme</fullName>
    </recommendedName>
</protein>
<dbReference type="AlphaFoldDB" id="A0A0N9IGS0"/>
<dbReference type="OrthoDB" id="4761717at2"/>
<evidence type="ECO:0000313" key="2">
    <source>
        <dbReference type="Proteomes" id="UP000063699"/>
    </source>
</evidence>
<accession>A0A0N9IGS0</accession>
<evidence type="ECO:0008006" key="3">
    <source>
        <dbReference type="Google" id="ProtNLM"/>
    </source>
</evidence>
<organism evidence="1 2">
    <name type="scientific">Kibdelosporangium phytohabitans</name>
    <dbReference type="NCBI Taxonomy" id="860235"/>
    <lineage>
        <taxon>Bacteria</taxon>
        <taxon>Bacillati</taxon>
        <taxon>Actinomycetota</taxon>
        <taxon>Actinomycetes</taxon>
        <taxon>Pseudonocardiales</taxon>
        <taxon>Pseudonocardiaceae</taxon>
        <taxon>Kibdelosporangium</taxon>
    </lineage>
</organism>
<evidence type="ECO:0000313" key="1">
    <source>
        <dbReference type="EMBL" id="ALG14553.1"/>
    </source>
</evidence>
<keyword evidence="2" id="KW-1185">Reference proteome</keyword>
<dbReference type="EMBL" id="CP012752">
    <property type="protein sequence ID" value="ALG14553.1"/>
    <property type="molecule type" value="Genomic_DNA"/>
</dbReference>
<reference evidence="1 2" key="1">
    <citation type="submission" date="2015-07" db="EMBL/GenBank/DDBJ databases">
        <title>Genome sequencing of Kibdelosporangium phytohabitans.</title>
        <authorList>
            <person name="Qin S."/>
            <person name="Xing K."/>
        </authorList>
    </citation>
    <scope>NUCLEOTIDE SEQUENCE [LARGE SCALE GENOMIC DNA]</scope>
    <source>
        <strain evidence="1 2">KLBMP1111</strain>
    </source>
</reference>
<dbReference type="KEGG" id="kphy:AOZ06_04855"/>
<name>A0A0N9IGS0_9PSEU</name>
<sequence length="242" mass="27500">MYGSYYKPEPWFHGNGPLFVGVELEVSIPYGKLEDAAELADDELGSLGYLKEDSSINGQGFEIVSHPMSYGWAIEHFPWNLLDTLNDLGGRADFNGMHVHVSRDAFDGPCHLYRWLKFFYRNRPEVVTLARRESNDWAAFDEYARRSVKSYAKGEKGSRYQAINTQNDATLELRVFAGTLKRQQAQAAIGLAVASVEYTRFLSTRDIARCGGWEWPAFAAWVSERSEFAPLWAEMEELQCAC</sequence>
<gene>
    <name evidence="1" type="ORF">AOZ06_04855</name>
</gene>
<proteinExistence type="predicted"/>
<dbReference type="Proteomes" id="UP000063699">
    <property type="component" value="Chromosome"/>
</dbReference>